<name>Q6AR84_DESPS</name>
<proteinExistence type="predicted"/>
<dbReference type="AlphaFoldDB" id="Q6AR84"/>
<evidence type="ECO:0000313" key="1">
    <source>
        <dbReference type="EMBL" id="CAG35140.1"/>
    </source>
</evidence>
<reference evidence="2" key="1">
    <citation type="journal article" date="2004" name="Environ. Microbiol.">
        <title>The genome of Desulfotalea psychrophila, a sulfate-reducing bacterium from permanently cold Arctic sediments.</title>
        <authorList>
            <person name="Rabus R."/>
            <person name="Ruepp A."/>
            <person name="Frickey T."/>
            <person name="Rattei T."/>
            <person name="Fartmann B."/>
            <person name="Stark M."/>
            <person name="Bauer M."/>
            <person name="Zibat A."/>
            <person name="Lombardot T."/>
            <person name="Becker I."/>
            <person name="Amann J."/>
            <person name="Gellner K."/>
            <person name="Teeling H."/>
            <person name="Leuschner W.D."/>
            <person name="Gloeckner F.-O."/>
            <person name="Lupas A.N."/>
            <person name="Amann R."/>
            <person name="Klenk H.-P."/>
        </authorList>
    </citation>
    <scope>NUCLEOTIDE SEQUENCE [LARGE SCALE GENOMIC DNA]</scope>
    <source>
        <strain evidence="2">DSM 12343 / LSv54</strain>
    </source>
</reference>
<dbReference type="HOGENOM" id="CLU_1642571_0_0_7"/>
<evidence type="ECO:0000313" key="2">
    <source>
        <dbReference type="Proteomes" id="UP000000602"/>
    </source>
</evidence>
<dbReference type="RefSeq" id="WP_011187656.1">
    <property type="nucleotide sequence ID" value="NC_006138.1"/>
</dbReference>
<gene>
    <name evidence="1" type="ordered locus">DP0411</name>
</gene>
<dbReference type="OrthoDB" id="6401933at2"/>
<protein>
    <submittedName>
        <fullName evidence="1">Uncharacterized protein</fullName>
    </submittedName>
</protein>
<organism evidence="1 2">
    <name type="scientific">Desulfotalea psychrophila (strain LSv54 / DSM 12343)</name>
    <dbReference type="NCBI Taxonomy" id="177439"/>
    <lineage>
        <taxon>Bacteria</taxon>
        <taxon>Pseudomonadati</taxon>
        <taxon>Thermodesulfobacteriota</taxon>
        <taxon>Desulfobulbia</taxon>
        <taxon>Desulfobulbales</taxon>
        <taxon>Desulfocapsaceae</taxon>
        <taxon>Desulfotalea</taxon>
    </lineage>
</organism>
<accession>Q6AR84</accession>
<dbReference type="KEGG" id="dps:DP0411"/>
<keyword evidence="2" id="KW-1185">Reference proteome</keyword>
<dbReference type="Proteomes" id="UP000000602">
    <property type="component" value="Chromosome"/>
</dbReference>
<sequence length="165" mass="19488">MTQNFPNLLKRNLWHVTSRDRFLSMQSSGAILRCPPIADSERWATSQGREHWPLVRYLGGISLFNFNDFDPELYTQTYPMSSWRSFVPSCHRFTESIWIEIDKEAIIDSLLFEKDLKQRVAERNLWCHNRMPLIEIACLCDIDIDNFLNVFLHDTQVLDFVPYDG</sequence>
<dbReference type="EMBL" id="CR522870">
    <property type="protein sequence ID" value="CAG35140.1"/>
    <property type="molecule type" value="Genomic_DNA"/>
</dbReference>